<reference evidence="2 3" key="1">
    <citation type="submission" date="2017-03" db="EMBL/GenBank/DDBJ databases">
        <title>Foreign affairs: Plasmid Transfer between Roseobacters and Rhizobia.</title>
        <authorList>
            <person name="Bartling P."/>
            <person name="Bunk B."/>
            <person name="Overmann J."/>
            <person name="Brinkmann H."/>
            <person name="Petersen J."/>
        </authorList>
    </citation>
    <scope>NUCLEOTIDE SEQUENCE [LARGE SCALE GENOMIC DNA]</scope>
    <source>
        <strain evidence="2 3">MACL11</strain>
    </source>
</reference>
<dbReference type="STRING" id="1122214.Mame_01136"/>
<dbReference type="EMBL" id="CP020330">
    <property type="protein sequence ID" value="AQZ50507.1"/>
    <property type="molecule type" value="Genomic_DNA"/>
</dbReference>
<evidence type="ECO:0000313" key="2">
    <source>
        <dbReference type="EMBL" id="AQZ50507.1"/>
    </source>
</evidence>
<evidence type="ECO:0000313" key="3">
    <source>
        <dbReference type="Proteomes" id="UP000191135"/>
    </source>
</evidence>
<keyword evidence="2" id="KW-0808">Transferase</keyword>
<sequence length="343" mass="38160">MNEPVKRLTLVSDAWHPQVNGVVRTIENTNRELAKMGMEVTMITPDMFRNMGMPTYPEIRLALASYRHVARLIEESRPDYVHIATEGPLGYKARRWCRRRKFRFSTSYHTRFPEYVSARLPIPASWLYSMMRNFHNAGNGCMVATESLARELEGHGFNNLMRWSRGIDNTLFYPRPKTDAPFGGLPRPIFLTVARVAVEKNIQALLSLDLPGSIVIVGDGPARRDLEQKYQKAHFLGMLKGDELAKAYAEADVFVFTSKTDTFGNTIIEALSSGIPVAAFPVTGPADILGGHEQAGALDEDLGAACLKALDCASEKARELAATYTWEAAAAQFHDNVTRAHDG</sequence>
<organism evidence="2 3">
    <name type="scientific">Martelella mediterranea DSM 17316</name>
    <dbReference type="NCBI Taxonomy" id="1122214"/>
    <lineage>
        <taxon>Bacteria</taxon>
        <taxon>Pseudomonadati</taxon>
        <taxon>Pseudomonadota</taxon>
        <taxon>Alphaproteobacteria</taxon>
        <taxon>Hyphomicrobiales</taxon>
        <taxon>Aurantimonadaceae</taxon>
        <taxon>Martelella</taxon>
    </lineage>
</organism>
<accession>A0A1U9YYJ1</accession>
<dbReference type="InterPro" id="IPR050194">
    <property type="entry name" value="Glycosyltransferase_grp1"/>
</dbReference>
<dbReference type="PANTHER" id="PTHR45947">
    <property type="entry name" value="SULFOQUINOVOSYL TRANSFERASE SQD2"/>
    <property type="match status" value="1"/>
</dbReference>
<dbReference type="GO" id="GO:0016757">
    <property type="term" value="F:glycosyltransferase activity"/>
    <property type="evidence" value="ECO:0007669"/>
    <property type="project" value="UniProtKB-KW"/>
</dbReference>
<dbReference type="CDD" id="cd03814">
    <property type="entry name" value="GT4-like"/>
    <property type="match status" value="1"/>
</dbReference>
<dbReference type="AlphaFoldDB" id="A0A1U9YYJ1"/>
<dbReference type="SUPFAM" id="SSF53756">
    <property type="entry name" value="UDP-Glycosyltransferase/glycogen phosphorylase"/>
    <property type="match status" value="1"/>
</dbReference>
<dbReference type="eggNOG" id="COG0438">
    <property type="taxonomic scope" value="Bacteria"/>
</dbReference>
<proteinExistence type="predicted"/>
<dbReference type="RefSeq" id="WP_018066093.1">
    <property type="nucleotide sequence ID" value="NZ_AQWH01000019.1"/>
</dbReference>
<evidence type="ECO:0000259" key="1">
    <source>
        <dbReference type="Pfam" id="PF13439"/>
    </source>
</evidence>
<keyword evidence="2" id="KW-0328">Glycosyltransferase</keyword>
<feature type="domain" description="Glycosyltransferase subfamily 4-like N-terminal" evidence="1">
    <location>
        <begin position="19"/>
        <end position="168"/>
    </location>
</feature>
<dbReference type="Proteomes" id="UP000191135">
    <property type="component" value="Chromosome"/>
</dbReference>
<dbReference type="KEGG" id="mmed:Mame_01136"/>
<dbReference type="PANTHER" id="PTHR45947:SF3">
    <property type="entry name" value="SULFOQUINOVOSYL TRANSFERASE SQD2"/>
    <property type="match status" value="1"/>
</dbReference>
<keyword evidence="3" id="KW-1185">Reference proteome</keyword>
<name>A0A1U9YYJ1_9HYPH</name>
<gene>
    <name evidence="2" type="primary">mgtA</name>
    <name evidence="2" type="ORF">Mame_01136</name>
</gene>
<dbReference type="EC" id="2.4.1.-" evidence="2"/>
<dbReference type="InterPro" id="IPR028098">
    <property type="entry name" value="Glyco_trans_4-like_N"/>
</dbReference>
<protein>
    <submittedName>
        <fullName evidence="2">GDP-mannose-dependent alpha-mannosyltransferase</fullName>
        <ecNumber evidence="2">2.4.1.-</ecNumber>
    </submittedName>
</protein>
<dbReference type="Pfam" id="PF13692">
    <property type="entry name" value="Glyco_trans_1_4"/>
    <property type="match status" value="1"/>
</dbReference>
<dbReference type="Gene3D" id="3.40.50.2000">
    <property type="entry name" value="Glycogen Phosphorylase B"/>
    <property type="match status" value="2"/>
</dbReference>
<dbReference type="Pfam" id="PF13439">
    <property type="entry name" value="Glyco_transf_4"/>
    <property type="match status" value="1"/>
</dbReference>